<dbReference type="CDD" id="cd08061">
    <property type="entry name" value="MPN_NPL4"/>
    <property type="match status" value="1"/>
</dbReference>
<dbReference type="EMBL" id="JAEHOC010000037">
    <property type="protein sequence ID" value="KAG2428009.1"/>
    <property type="molecule type" value="Genomic_DNA"/>
</dbReference>
<dbReference type="Proteomes" id="UP000650467">
    <property type="component" value="Unassembled WGS sequence"/>
</dbReference>
<gene>
    <name evidence="3" type="ORF">HXX76_011995</name>
</gene>
<dbReference type="Pfam" id="PF05021">
    <property type="entry name" value="NPL4"/>
    <property type="match status" value="2"/>
</dbReference>
<feature type="domain" description="Nuclear pore localisation protein NPL4 C-terminal" evidence="1">
    <location>
        <begin position="345"/>
        <end position="408"/>
    </location>
</feature>
<protein>
    <recommendedName>
        <fullName evidence="5">NPL4-like protein</fullName>
    </recommendedName>
</protein>
<dbReference type="OrthoDB" id="10251089at2759"/>
<feature type="domain" description="Nuclear pore localisation protein NPL4 C-terminal" evidence="1">
    <location>
        <begin position="152"/>
        <end position="293"/>
    </location>
</feature>
<dbReference type="InterPro" id="IPR029071">
    <property type="entry name" value="Ubiquitin-like_domsf"/>
</dbReference>
<evidence type="ECO:0000313" key="4">
    <source>
        <dbReference type="Proteomes" id="UP000650467"/>
    </source>
</evidence>
<dbReference type="InterPro" id="IPR007717">
    <property type="entry name" value="NPL4_C"/>
</dbReference>
<dbReference type="Pfam" id="PF11543">
    <property type="entry name" value="UN_NPL4"/>
    <property type="match status" value="1"/>
</dbReference>
<dbReference type="GO" id="GO:0043130">
    <property type="term" value="F:ubiquitin binding"/>
    <property type="evidence" value="ECO:0007669"/>
    <property type="project" value="TreeGrafter"/>
</dbReference>
<keyword evidence="4" id="KW-1185">Reference proteome</keyword>
<evidence type="ECO:0000259" key="2">
    <source>
        <dbReference type="Pfam" id="PF11543"/>
    </source>
</evidence>
<dbReference type="CDD" id="cd17055">
    <property type="entry name" value="Ubl_AtNPL4_like"/>
    <property type="match status" value="1"/>
</dbReference>
<sequence>MLIRLRSRDGLERIEVDDGANLNALKAAIHTRLGIPLDDMHLSKQPALLTSKEPYSFRDMAINDASLKSLGVVHGDMVYLLYSFERQVEPAVKPVAKPFGAHMTLNDVMAKVIKIERQDKPHVNAISFDRNAANVFQSYLQGAFNFSIKRGGILYGTVLEEEGPEPGKMETHVRVDFIYEPPQEGSAEKLTLQRHTPEEQQVDLIAQMLGYRKVGFIFSQSVKGQKVAAEGDYIINSEELIAMAAMQAEIGEHCATALVTLVEEPDTGPQVHFEAFQCSDLAVRLVREGWVTPRDPVDGVSRMINPKEPEVKDPVMINGKDASEVDNDWFLCAVRIMDHEGRLLTSFPVENRLTPQGKTELREHLKRHGSKGYVDRLSDFHLLLWLAKQPHLDPHDMALLCEAVKEHRPVLEGYRVIIDSIAGIAQ</sequence>
<dbReference type="SUPFAM" id="SSF54236">
    <property type="entry name" value="Ubiquitin-like"/>
    <property type="match status" value="1"/>
</dbReference>
<dbReference type="GO" id="GO:0006511">
    <property type="term" value="P:ubiquitin-dependent protein catabolic process"/>
    <property type="evidence" value="ECO:0007669"/>
    <property type="project" value="InterPro"/>
</dbReference>
<evidence type="ECO:0000313" key="3">
    <source>
        <dbReference type="EMBL" id="KAG2428009.1"/>
    </source>
</evidence>
<dbReference type="InterPro" id="IPR024682">
    <property type="entry name" value="Npl4_Ub-like_dom"/>
</dbReference>
<feature type="domain" description="Nuclear pore localisation protein Npl4 ubiquitin-like" evidence="2">
    <location>
        <begin position="1"/>
        <end position="80"/>
    </location>
</feature>
<dbReference type="PANTHER" id="PTHR12710:SF0">
    <property type="entry name" value="NUCLEAR PROTEIN LOCALIZATION PROTEIN 4 HOMOLOG"/>
    <property type="match status" value="1"/>
</dbReference>
<accession>A0A835VWF0</accession>
<proteinExistence type="predicted"/>
<dbReference type="InterPro" id="IPR016563">
    <property type="entry name" value="Npl4"/>
</dbReference>
<name>A0A835VWF0_CHLIN</name>
<dbReference type="AlphaFoldDB" id="A0A835VWF0"/>
<comment type="caution">
    <text evidence="3">The sequence shown here is derived from an EMBL/GenBank/DDBJ whole genome shotgun (WGS) entry which is preliminary data.</text>
</comment>
<dbReference type="GO" id="GO:0031625">
    <property type="term" value="F:ubiquitin protein ligase binding"/>
    <property type="evidence" value="ECO:0007669"/>
    <property type="project" value="TreeGrafter"/>
</dbReference>
<evidence type="ECO:0008006" key="5">
    <source>
        <dbReference type="Google" id="ProtNLM"/>
    </source>
</evidence>
<dbReference type="GO" id="GO:0005634">
    <property type="term" value="C:nucleus"/>
    <property type="evidence" value="ECO:0007669"/>
    <property type="project" value="TreeGrafter"/>
</dbReference>
<evidence type="ECO:0000259" key="1">
    <source>
        <dbReference type="Pfam" id="PF05021"/>
    </source>
</evidence>
<reference evidence="3" key="1">
    <citation type="journal article" date="2020" name="bioRxiv">
        <title>Comparative genomics of Chlamydomonas.</title>
        <authorList>
            <person name="Craig R.J."/>
            <person name="Hasan A.R."/>
            <person name="Ness R.W."/>
            <person name="Keightley P.D."/>
        </authorList>
    </citation>
    <scope>NUCLEOTIDE SEQUENCE</scope>
    <source>
        <strain evidence="3">SAG 7.73</strain>
    </source>
</reference>
<dbReference type="PANTHER" id="PTHR12710">
    <property type="entry name" value="NUCLEAR PROTEIN LOCALIZATION 4"/>
    <property type="match status" value="1"/>
</dbReference>
<dbReference type="Gene3D" id="3.10.20.90">
    <property type="entry name" value="Phosphatidylinositol 3-kinase Catalytic Subunit, Chain A, domain 1"/>
    <property type="match status" value="1"/>
</dbReference>
<organism evidence="3 4">
    <name type="scientific">Chlamydomonas incerta</name>
    <dbReference type="NCBI Taxonomy" id="51695"/>
    <lineage>
        <taxon>Eukaryota</taxon>
        <taxon>Viridiplantae</taxon>
        <taxon>Chlorophyta</taxon>
        <taxon>core chlorophytes</taxon>
        <taxon>Chlorophyceae</taxon>
        <taxon>CS clade</taxon>
        <taxon>Chlamydomonadales</taxon>
        <taxon>Chlamydomonadaceae</taxon>
        <taxon>Chlamydomonas</taxon>
    </lineage>
</organism>